<dbReference type="Gene3D" id="4.10.280.10">
    <property type="entry name" value="Helix-loop-helix DNA-binding domain"/>
    <property type="match status" value="1"/>
</dbReference>
<accession>A0ABQ8HR49</accession>
<dbReference type="Pfam" id="PF22754">
    <property type="entry name" value="bHLH-TF_ACT-like_plant"/>
    <property type="match status" value="1"/>
</dbReference>
<evidence type="ECO:0000259" key="8">
    <source>
        <dbReference type="PROSITE" id="PS50888"/>
    </source>
</evidence>
<dbReference type="Pfam" id="PF00010">
    <property type="entry name" value="HLH"/>
    <property type="match status" value="1"/>
</dbReference>
<evidence type="ECO:0000256" key="1">
    <source>
        <dbReference type="ARBA" id="ARBA00004123"/>
    </source>
</evidence>
<feature type="region of interest" description="Disordered" evidence="7">
    <location>
        <begin position="48"/>
        <end position="93"/>
    </location>
</feature>
<dbReference type="EMBL" id="JAFEMO010000008">
    <property type="protein sequence ID" value="KAH7566761.1"/>
    <property type="molecule type" value="Genomic_DNA"/>
</dbReference>
<gene>
    <name evidence="9" type="ORF">JRO89_XS08G0230700</name>
</gene>
<evidence type="ECO:0000313" key="9">
    <source>
        <dbReference type="EMBL" id="KAH7566761.1"/>
    </source>
</evidence>
<evidence type="ECO:0000256" key="4">
    <source>
        <dbReference type="ARBA" id="ARBA00023163"/>
    </source>
</evidence>
<keyword evidence="3" id="KW-0238">DNA-binding</keyword>
<dbReference type="PANTHER" id="PTHR45959">
    <property type="entry name" value="BHLH TRANSCRIPTION FACTOR"/>
    <property type="match status" value="1"/>
</dbReference>
<keyword evidence="6" id="KW-0175">Coiled coil</keyword>
<evidence type="ECO:0000256" key="5">
    <source>
        <dbReference type="ARBA" id="ARBA00023242"/>
    </source>
</evidence>
<dbReference type="SUPFAM" id="SSF47459">
    <property type="entry name" value="HLH, helix-loop-helix DNA-binding domain"/>
    <property type="match status" value="1"/>
</dbReference>
<dbReference type="CDD" id="cd11452">
    <property type="entry name" value="bHLH_AtNAI1_like"/>
    <property type="match status" value="1"/>
</dbReference>
<keyword evidence="10" id="KW-1185">Reference proteome</keyword>
<dbReference type="InterPro" id="IPR052610">
    <property type="entry name" value="bHLH_transcription_regulator"/>
</dbReference>
<dbReference type="InterPro" id="IPR054502">
    <property type="entry name" value="bHLH-TF_ACT-like_plant"/>
</dbReference>
<keyword evidence="5" id="KW-0539">Nucleus</keyword>
<dbReference type="PROSITE" id="PS50888">
    <property type="entry name" value="BHLH"/>
    <property type="match status" value="1"/>
</dbReference>
<keyword evidence="2" id="KW-0805">Transcription regulation</keyword>
<reference evidence="9 10" key="1">
    <citation type="submission" date="2021-02" db="EMBL/GenBank/DDBJ databases">
        <title>Plant Genome Project.</title>
        <authorList>
            <person name="Zhang R.-G."/>
        </authorList>
    </citation>
    <scope>NUCLEOTIDE SEQUENCE [LARGE SCALE GENOMIC DNA]</scope>
    <source>
        <tissue evidence="9">Leaves</tissue>
    </source>
</reference>
<sequence>MEISSSKWIPETGMDHSNFLLQYQMSPLDYSLDGLNFQSFSSESYYESSTQKRSGSYTSTERPTKQLKTDSWNSCTTDHSTPKPSPSNSSSKIISFENATTSPAISPPVYGQDYAMKPKTEAGSLENINLPTLISHGSYQQQTQRAASTTRNILQAQDHVIAERKRREKLSQHFIALSALLPGLKKTDKASVLGDAIKYLQQLQERVKTLEEQTAKKTMESMIIVKKSHIFSDDETSSYDDNFDNQSNQLYLPHIEARVSDRDVLIRIHCKNNKGCIVSILNEIEKLPLTVVNSSVLPFGNSTLDVTVVAQMEVGLAITVKELVKNLQQALLKFM</sequence>
<evidence type="ECO:0000313" key="10">
    <source>
        <dbReference type="Proteomes" id="UP000827721"/>
    </source>
</evidence>
<feature type="domain" description="BHLH" evidence="8">
    <location>
        <begin position="154"/>
        <end position="203"/>
    </location>
</feature>
<dbReference type="SMART" id="SM00353">
    <property type="entry name" value="HLH"/>
    <property type="match status" value="1"/>
</dbReference>
<name>A0ABQ8HR49_9ROSI</name>
<evidence type="ECO:0000256" key="6">
    <source>
        <dbReference type="SAM" id="Coils"/>
    </source>
</evidence>
<feature type="coiled-coil region" evidence="6">
    <location>
        <begin position="193"/>
        <end position="220"/>
    </location>
</feature>
<dbReference type="PANTHER" id="PTHR45959:SF2">
    <property type="entry name" value="BHLH TRANSCRIPTION FACTOR"/>
    <property type="match status" value="1"/>
</dbReference>
<proteinExistence type="predicted"/>
<dbReference type="Proteomes" id="UP000827721">
    <property type="component" value="Unassembled WGS sequence"/>
</dbReference>
<keyword evidence="4" id="KW-0804">Transcription</keyword>
<evidence type="ECO:0000256" key="3">
    <source>
        <dbReference type="ARBA" id="ARBA00023125"/>
    </source>
</evidence>
<comment type="subcellular location">
    <subcellularLocation>
        <location evidence="1">Nucleus</location>
    </subcellularLocation>
</comment>
<evidence type="ECO:0000256" key="2">
    <source>
        <dbReference type="ARBA" id="ARBA00023015"/>
    </source>
</evidence>
<protein>
    <recommendedName>
        <fullName evidence="8">BHLH domain-containing protein</fullName>
    </recommendedName>
</protein>
<feature type="compositionally biased region" description="Polar residues" evidence="7">
    <location>
        <begin position="51"/>
        <end position="61"/>
    </location>
</feature>
<dbReference type="InterPro" id="IPR036638">
    <property type="entry name" value="HLH_DNA-bd_sf"/>
</dbReference>
<evidence type="ECO:0000256" key="7">
    <source>
        <dbReference type="SAM" id="MobiDB-lite"/>
    </source>
</evidence>
<comment type="caution">
    <text evidence="9">The sequence shown here is derived from an EMBL/GenBank/DDBJ whole genome shotgun (WGS) entry which is preliminary data.</text>
</comment>
<feature type="compositionally biased region" description="Polar residues" evidence="7">
    <location>
        <begin position="69"/>
        <end position="79"/>
    </location>
</feature>
<organism evidence="9 10">
    <name type="scientific">Xanthoceras sorbifolium</name>
    <dbReference type="NCBI Taxonomy" id="99658"/>
    <lineage>
        <taxon>Eukaryota</taxon>
        <taxon>Viridiplantae</taxon>
        <taxon>Streptophyta</taxon>
        <taxon>Embryophyta</taxon>
        <taxon>Tracheophyta</taxon>
        <taxon>Spermatophyta</taxon>
        <taxon>Magnoliopsida</taxon>
        <taxon>eudicotyledons</taxon>
        <taxon>Gunneridae</taxon>
        <taxon>Pentapetalae</taxon>
        <taxon>rosids</taxon>
        <taxon>malvids</taxon>
        <taxon>Sapindales</taxon>
        <taxon>Sapindaceae</taxon>
        <taxon>Xanthoceroideae</taxon>
        <taxon>Xanthoceras</taxon>
    </lineage>
</organism>
<dbReference type="InterPro" id="IPR011598">
    <property type="entry name" value="bHLH_dom"/>
</dbReference>